<dbReference type="Gene3D" id="1.20.120.520">
    <property type="entry name" value="nmb1532 protein domain like"/>
    <property type="match status" value="1"/>
</dbReference>
<keyword evidence="2" id="KW-0963">Cytoplasm</keyword>
<dbReference type="Proteomes" id="UP001628220">
    <property type="component" value="Unassembled WGS sequence"/>
</dbReference>
<organism evidence="6 7">
    <name type="scientific">Porphyromonas miyakawae</name>
    <dbReference type="NCBI Taxonomy" id="3137470"/>
    <lineage>
        <taxon>Bacteria</taxon>
        <taxon>Pseudomonadati</taxon>
        <taxon>Bacteroidota</taxon>
        <taxon>Bacteroidia</taxon>
        <taxon>Bacteroidales</taxon>
        <taxon>Porphyromonadaceae</taxon>
        <taxon>Porphyromonas</taxon>
    </lineage>
</organism>
<dbReference type="EMBL" id="BAAFSF010000001">
    <property type="protein sequence ID" value="GAB1251644.1"/>
    <property type="molecule type" value="Genomic_DNA"/>
</dbReference>
<dbReference type="PANTHER" id="PTHR36438">
    <property type="entry name" value="IRON-SULFUR CLUSTER REPAIR PROTEIN YTFE"/>
    <property type="match status" value="1"/>
</dbReference>
<evidence type="ECO:0000259" key="5">
    <source>
        <dbReference type="Pfam" id="PF01814"/>
    </source>
</evidence>
<dbReference type="InterPro" id="IPR012312">
    <property type="entry name" value="Hemerythrin-like"/>
</dbReference>
<name>A0ABQ0E1Q1_9PORP</name>
<keyword evidence="4" id="KW-0408">Iron</keyword>
<comment type="caution">
    <text evidence="6">The sequence shown here is derived from an EMBL/GenBank/DDBJ whole genome shotgun (WGS) entry which is preliminary data.</text>
</comment>
<feature type="domain" description="Hemerythrin-like" evidence="5">
    <location>
        <begin position="87"/>
        <end position="230"/>
    </location>
</feature>
<evidence type="ECO:0000313" key="6">
    <source>
        <dbReference type="EMBL" id="GAB1251644.1"/>
    </source>
</evidence>
<evidence type="ECO:0000256" key="3">
    <source>
        <dbReference type="ARBA" id="ARBA00022723"/>
    </source>
</evidence>
<evidence type="ECO:0000313" key="7">
    <source>
        <dbReference type="Proteomes" id="UP001628220"/>
    </source>
</evidence>
<sequence>MKLQQPRYYTSDTFISDLIAECYDILLVMTRFGIPLGFGDNATIGDVSKRNNVHTPTLLATINVITNDIDYNEIMQLGSEELSPTALIDYLKRSHHYFLSYRLPMLRKELLAAIADGPKEITQLIIKFYDEYVEEVNKHMGYENKTVFPYVERILEGNTNEHDEHYNIAVYGRRHDKVEAKISELKNILIKYYPDGKGYDLTFVVHELFETEHDLAMHNSVEDNLFIPLISALEAKRKA</sequence>
<gene>
    <name evidence="6" type="ORF">Tsumi_07480</name>
</gene>
<dbReference type="PANTHER" id="PTHR36438:SF1">
    <property type="entry name" value="IRON-SULFUR CLUSTER REPAIR PROTEIN YTFE"/>
    <property type="match status" value="1"/>
</dbReference>
<dbReference type="Pfam" id="PF01814">
    <property type="entry name" value="Hemerythrin"/>
    <property type="match status" value="1"/>
</dbReference>
<dbReference type="RefSeq" id="WP_411915447.1">
    <property type="nucleotide sequence ID" value="NZ_BAAFSF010000001.1"/>
</dbReference>
<comment type="subcellular location">
    <subcellularLocation>
        <location evidence="1">Cytoplasm</location>
    </subcellularLocation>
</comment>
<evidence type="ECO:0000256" key="2">
    <source>
        <dbReference type="ARBA" id="ARBA00022490"/>
    </source>
</evidence>
<dbReference type="InterPro" id="IPR019903">
    <property type="entry name" value="RIC_family"/>
</dbReference>
<evidence type="ECO:0000256" key="1">
    <source>
        <dbReference type="ARBA" id="ARBA00004496"/>
    </source>
</evidence>
<evidence type="ECO:0000256" key="4">
    <source>
        <dbReference type="ARBA" id="ARBA00023004"/>
    </source>
</evidence>
<accession>A0ABQ0E1Q1</accession>
<reference evidence="6 7" key="1">
    <citation type="journal article" date="2025" name="Int. J. Syst. Evol. Microbiol.">
        <title>Desulfovibrio falkowii sp. nov., Porphyromonas miyakawae sp. nov., Mediterraneibacter flintii sp. nov. and Owariibacterium komagatae gen. nov., sp. nov., isolated from human faeces.</title>
        <authorList>
            <person name="Hamaguchi T."/>
            <person name="Ohara M."/>
            <person name="Hisatomi A."/>
            <person name="Sekiguchi K."/>
            <person name="Takeda J.I."/>
            <person name="Ueyama J."/>
            <person name="Ito M."/>
            <person name="Nishiwaki H."/>
            <person name="Ogi T."/>
            <person name="Hirayama M."/>
            <person name="Ohkuma M."/>
            <person name="Sakamoto M."/>
            <person name="Ohno K."/>
        </authorList>
    </citation>
    <scope>NUCLEOTIDE SEQUENCE [LARGE SCALE GENOMIC DNA]</scope>
    <source>
        <strain evidence="6 7">13CB11C</strain>
    </source>
</reference>
<keyword evidence="7" id="KW-1185">Reference proteome</keyword>
<keyword evidence="3" id="KW-0479">Metal-binding</keyword>
<protein>
    <submittedName>
        <fullName evidence="6">Hemerythrin domain-containing protein</fullName>
    </submittedName>
</protein>
<proteinExistence type="predicted"/>